<sequence>MQKLVIIKAGSTFPSLIPQQGDFEDFIIRQIDLDRRDVVVVKAFEGEALPALENVASIIITGSHGMVTDQEEWMLSLAKWLRTTVEAKIPILGICYGHQLLAYTFGGIVDYHPRGIEIGTVSIELTAEGHKDPLLGQMPSSFKGHVTHAQTVLQLPPDATLLARNDFEGHHAFVIFEHIWGLQFHPEFTADITYAYVEKQREKLLSQGRDVDAIITSIEDHDYGRQLLQRFLALAHDKNSAK</sequence>
<dbReference type="RefSeq" id="WP_151619914.1">
    <property type="nucleotide sequence ID" value="NZ_WBXO01000005.1"/>
</dbReference>
<dbReference type="Proteomes" id="UP000468766">
    <property type="component" value="Unassembled WGS sequence"/>
</dbReference>
<dbReference type="InterPro" id="IPR044992">
    <property type="entry name" value="ChyE-like"/>
</dbReference>
<dbReference type="OrthoDB" id="9813383at2"/>
<dbReference type="Gene3D" id="3.40.50.880">
    <property type="match status" value="1"/>
</dbReference>
<dbReference type="GO" id="GO:0016740">
    <property type="term" value="F:transferase activity"/>
    <property type="evidence" value="ECO:0007669"/>
    <property type="project" value="UniProtKB-KW"/>
</dbReference>
<organism evidence="2 3">
    <name type="scientific">Heliorestis acidaminivorans</name>
    <dbReference type="NCBI Taxonomy" id="553427"/>
    <lineage>
        <taxon>Bacteria</taxon>
        <taxon>Bacillati</taxon>
        <taxon>Bacillota</taxon>
        <taxon>Clostridia</taxon>
        <taxon>Eubacteriales</taxon>
        <taxon>Heliobacteriaceae</taxon>
        <taxon>Heliorestis</taxon>
    </lineage>
</organism>
<dbReference type="SUPFAM" id="SSF52317">
    <property type="entry name" value="Class I glutamine amidotransferase-like"/>
    <property type="match status" value="1"/>
</dbReference>
<evidence type="ECO:0000313" key="3">
    <source>
        <dbReference type="Proteomes" id="UP000468766"/>
    </source>
</evidence>
<dbReference type="EMBL" id="WBXO01000005">
    <property type="protein sequence ID" value="KAB2952637.1"/>
    <property type="molecule type" value="Genomic_DNA"/>
</dbReference>
<dbReference type="AlphaFoldDB" id="A0A6I0EWV1"/>
<keyword evidence="2" id="KW-0808">Transferase</keyword>
<dbReference type="NCBIfam" id="NF006562">
    <property type="entry name" value="PRK09065.1"/>
    <property type="match status" value="1"/>
</dbReference>
<dbReference type="InterPro" id="IPR017926">
    <property type="entry name" value="GATASE"/>
</dbReference>
<accession>A0A6I0EWV1</accession>
<evidence type="ECO:0000313" key="2">
    <source>
        <dbReference type="EMBL" id="KAB2952637.1"/>
    </source>
</evidence>
<keyword evidence="3" id="KW-1185">Reference proteome</keyword>
<name>A0A6I0EWV1_9FIRM</name>
<gene>
    <name evidence="2" type="ORF">F9B85_08230</name>
</gene>
<reference evidence="2 3" key="1">
    <citation type="submission" date="2019-10" db="EMBL/GenBank/DDBJ databases">
        <title>Whole-genome sequence of the extremophile Heliorestis acidaminivorans DSM 24790.</title>
        <authorList>
            <person name="Kyndt J.A."/>
            <person name="Meyer T.E."/>
        </authorList>
    </citation>
    <scope>NUCLEOTIDE SEQUENCE [LARGE SCALE GENOMIC DNA]</scope>
    <source>
        <strain evidence="2 3">DSM 24790</strain>
    </source>
</reference>
<dbReference type="GO" id="GO:0005829">
    <property type="term" value="C:cytosol"/>
    <property type="evidence" value="ECO:0007669"/>
    <property type="project" value="TreeGrafter"/>
</dbReference>
<protein>
    <submittedName>
        <fullName evidence="2">Glutamine amidotransferase</fullName>
    </submittedName>
</protein>
<dbReference type="PANTHER" id="PTHR42695">
    <property type="entry name" value="GLUTAMINE AMIDOTRANSFERASE YLR126C-RELATED"/>
    <property type="match status" value="1"/>
</dbReference>
<dbReference type="PROSITE" id="PS51273">
    <property type="entry name" value="GATASE_TYPE_1"/>
    <property type="match status" value="1"/>
</dbReference>
<dbReference type="InterPro" id="IPR029062">
    <property type="entry name" value="Class_I_gatase-like"/>
</dbReference>
<evidence type="ECO:0000259" key="1">
    <source>
        <dbReference type="Pfam" id="PF00117"/>
    </source>
</evidence>
<dbReference type="CDD" id="cd01741">
    <property type="entry name" value="GATase1_1"/>
    <property type="match status" value="1"/>
</dbReference>
<feature type="domain" description="Glutamine amidotransferase" evidence="1">
    <location>
        <begin position="37"/>
        <end position="190"/>
    </location>
</feature>
<keyword evidence="2" id="KW-0315">Glutamine amidotransferase</keyword>
<dbReference type="PANTHER" id="PTHR42695:SF5">
    <property type="entry name" value="GLUTAMINE AMIDOTRANSFERASE YLR126C-RELATED"/>
    <property type="match status" value="1"/>
</dbReference>
<comment type="caution">
    <text evidence="2">The sequence shown here is derived from an EMBL/GenBank/DDBJ whole genome shotgun (WGS) entry which is preliminary data.</text>
</comment>
<proteinExistence type="predicted"/>
<dbReference type="Pfam" id="PF00117">
    <property type="entry name" value="GATase"/>
    <property type="match status" value="1"/>
</dbReference>